<dbReference type="Pfam" id="PF00691">
    <property type="entry name" value="OmpA"/>
    <property type="match status" value="1"/>
</dbReference>
<dbReference type="InterPro" id="IPR006665">
    <property type="entry name" value="OmpA-like"/>
</dbReference>
<dbReference type="AlphaFoldDB" id="A0A1V2GWU7"/>
<gene>
    <name evidence="11" type="ORF">BKE38_22025</name>
</gene>
<feature type="transmembrane region" description="Helical" evidence="9">
    <location>
        <begin position="30"/>
        <end position="49"/>
    </location>
</feature>
<evidence type="ECO:0000256" key="3">
    <source>
        <dbReference type="ARBA" id="ARBA00022475"/>
    </source>
</evidence>
<dbReference type="PANTHER" id="PTHR30329">
    <property type="entry name" value="STATOR ELEMENT OF FLAGELLAR MOTOR COMPLEX"/>
    <property type="match status" value="1"/>
</dbReference>
<feature type="compositionally biased region" description="Gly residues" evidence="8">
    <location>
        <begin position="103"/>
        <end position="114"/>
    </location>
</feature>
<keyword evidence="6 7" id="KW-0472">Membrane</keyword>
<evidence type="ECO:0000256" key="6">
    <source>
        <dbReference type="ARBA" id="ARBA00023136"/>
    </source>
</evidence>
<keyword evidence="12" id="KW-1185">Reference proteome</keyword>
<evidence type="ECO:0000256" key="2">
    <source>
        <dbReference type="ARBA" id="ARBA00008914"/>
    </source>
</evidence>
<organism evidence="11 12">
    <name type="scientific">Teichococcus deserti</name>
    <dbReference type="NCBI Taxonomy" id="1817963"/>
    <lineage>
        <taxon>Bacteria</taxon>
        <taxon>Pseudomonadati</taxon>
        <taxon>Pseudomonadota</taxon>
        <taxon>Alphaproteobacteria</taxon>
        <taxon>Acetobacterales</taxon>
        <taxon>Roseomonadaceae</taxon>
        <taxon>Roseomonas</taxon>
    </lineage>
</organism>
<dbReference type="PROSITE" id="PS51123">
    <property type="entry name" value="OMPA_2"/>
    <property type="match status" value="1"/>
</dbReference>
<feature type="region of interest" description="Disordered" evidence="8">
    <location>
        <begin position="97"/>
        <end position="138"/>
    </location>
</feature>
<dbReference type="InterPro" id="IPR050330">
    <property type="entry name" value="Bact_OuterMem_StrucFunc"/>
</dbReference>
<dbReference type="EMBL" id="MLCO01000248">
    <property type="protein sequence ID" value="ONG48349.1"/>
    <property type="molecule type" value="Genomic_DNA"/>
</dbReference>
<evidence type="ECO:0000256" key="9">
    <source>
        <dbReference type="SAM" id="Phobius"/>
    </source>
</evidence>
<comment type="subcellular location">
    <subcellularLocation>
        <location evidence="1">Cell membrane</location>
        <topology evidence="1">Single-pass membrane protein</topology>
    </subcellularLocation>
</comment>
<comment type="caution">
    <text evidence="11">The sequence shown here is derived from an EMBL/GenBank/DDBJ whole genome shotgun (WGS) entry which is preliminary data.</text>
</comment>
<dbReference type="InterPro" id="IPR036737">
    <property type="entry name" value="OmpA-like_sf"/>
</dbReference>
<dbReference type="InterPro" id="IPR025713">
    <property type="entry name" value="MotB-like_N_dom"/>
</dbReference>
<dbReference type="PANTHER" id="PTHR30329:SF21">
    <property type="entry name" value="LIPOPROTEIN YIAD-RELATED"/>
    <property type="match status" value="1"/>
</dbReference>
<comment type="similarity">
    <text evidence="2">Belongs to the MotB family.</text>
</comment>
<evidence type="ECO:0000259" key="10">
    <source>
        <dbReference type="PROSITE" id="PS51123"/>
    </source>
</evidence>
<evidence type="ECO:0000313" key="12">
    <source>
        <dbReference type="Proteomes" id="UP000188879"/>
    </source>
</evidence>
<evidence type="ECO:0000256" key="8">
    <source>
        <dbReference type="SAM" id="MobiDB-lite"/>
    </source>
</evidence>
<dbReference type="SUPFAM" id="SSF103088">
    <property type="entry name" value="OmpA-like"/>
    <property type="match status" value="1"/>
</dbReference>
<dbReference type="Proteomes" id="UP000188879">
    <property type="component" value="Unassembled WGS sequence"/>
</dbReference>
<dbReference type="Gene3D" id="3.30.1330.60">
    <property type="entry name" value="OmpA-like domain"/>
    <property type="match status" value="1"/>
</dbReference>
<evidence type="ECO:0000256" key="1">
    <source>
        <dbReference type="ARBA" id="ARBA00004162"/>
    </source>
</evidence>
<accession>A0A1V2GWU7</accession>
<feature type="domain" description="OmpA-like" evidence="10">
    <location>
        <begin position="179"/>
        <end position="297"/>
    </location>
</feature>
<dbReference type="Pfam" id="PF13677">
    <property type="entry name" value="MotB_plug"/>
    <property type="match status" value="1"/>
</dbReference>
<name>A0A1V2GWU7_9PROT</name>
<evidence type="ECO:0000256" key="5">
    <source>
        <dbReference type="ARBA" id="ARBA00022989"/>
    </source>
</evidence>
<reference evidence="11 12" key="1">
    <citation type="submission" date="2016-10" db="EMBL/GenBank/DDBJ databases">
        <title>Draft Genome sequence of Roseomonas sp. strain M3.</title>
        <authorList>
            <person name="Subhash Y."/>
            <person name="Lee S."/>
        </authorList>
    </citation>
    <scope>NUCLEOTIDE SEQUENCE [LARGE SCALE GENOMIC DNA]</scope>
    <source>
        <strain evidence="11 12">M3</strain>
    </source>
</reference>
<evidence type="ECO:0000256" key="7">
    <source>
        <dbReference type="PROSITE-ProRule" id="PRU00473"/>
    </source>
</evidence>
<feature type="compositionally biased region" description="Low complexity" evidence="8">
    <location>
        <begin position="115"/>
        <end position="132"/>
    </location>
</feature>
<dbReference type="RefSeq" id="WP_076959444.1">
    <property type="nucleotide sequence ID" value="NZ_MLCO01000248.1"/>
</dbReference>
<keyword evidence="5 9" id="KW-1133">Transmembrane helix</keyword>
<evidence type="ECO:0000256" key="4">
    <source>
        <dbReference type="ARBA" id="ARBA00022692"/>
    </source>
</evidence>
<keyword evidence="3" id="KW-1003">Cell membrane</keyword>
<sequence length="317" mass="34460">MSADDHLKRPIIIKKHHGDHDDEHGGQWKIAYADFVTAMMAFFLVMWLLSSTTQSQREGIAQFFTASSILDMPSGTGALDGGRSVLVAGDDRQASLTQTDEGGAQGENQGGEAAGDGQAAPSPAPQQQLQADGAAVSTRDPIERQRFDALKAELERQAASEALKEFSQNIQIEMTPEGLRLQIFDRDGAPMFAPGSFDPTPRLSRILEVVGSVLATVPNEVVVAGHTDAQSYQRGNYGNWELSADRANSARRLLERARVASGRMYRVEGRAAVDPLMPDAPNDARNRRIAITVLRSDVVAEARAAETAQRRAQEPRR</sequence>
<dbReference type="CDD" id="cd07185">
    <property type="entry name" value="OmpA_C-like"/>
    <property type="match status" value="1"/>
</dbReference>
<proteinExistence type="inferred from homology"/>
<dbReference type="OrthoDB" id="7170686at2"/>
<evidence type="ECO:0000313" key="11">
    <source>
        <dbReference type="EMBL" id="ONG48349.1"/>
    </source>
</evidence>
<dbReference type="GO" id="GO:0005886">
    <property type="term" value="C:plasma membrane"/>
    <property type="evidence" value="ECO:0007669"/>
    <property type="project" value="UniProtKB-SubCell"/>
</dbReference>
<keyword evidence="4 9" id="KW-0812">Transmembrane</keyword>
<protein>
    <submittedName>
        <fullName evidence="11">Chemotaxis protein MotB</fullName>
    </submittedName>
</protein>